<evidence type="ECO:0000256" key="5">
    <source>
        <dbReference type="ARBA" id="ARBA00022692"/>
    </source>
</evidence>
<keyword evidence="9" id="KW-1133">Transmembrane helix</keyword>
<evidence type="ECO:0000259" key="17">
    <source>
        <dbReference type="Pfam" id="PF07731"/>
    </source>
</evidence>
<evidence type="ECO:0000256" key="9">
    <source>
        <dbReference type="ARBA" id="ARBA00022989"/>
    </source>
</evidence>
<dbReference type="AlphaFoldDB" id="A0ABD3WGE1"/>
<comment type="subcellular location">
    <subcellularLocation>
        <location evidence="2">Membrane</location>
        <topology evidence="2">Single-pass membrane protein</topology>
    </subcellularLocation>
</comment>
<evidence type="ECO:0000256" key="7">
    <source>
        <dbReference type="ARBA" id="ARBA00022729"/>
    </source>
</evidence>
<dbReference type="GO" id="GO:0016491">
    <property type="term" value="F:oxidoreductase activity"/>
    <property type="evidence" value="ECO:0007669"/>
    <property type="project" value="UniProtKB-KW"/>
</dbReference>
<keyword evidence="13" id="KW-0472">Membrane</keyword>
<keyword evidence="20" id="KW-1185">Reference proteome</keyword>
<dbReference type="InterPro" id="IPR011707">
    <property type="entry name" value="Cu-oxidase-like_N"/>
</dbReference>
<dbReference type="InterPro" id="IPR011706">
    <property type="entry name" value="Cu-oxidase_C"/>
</dbReference>
<dbReference type="GO" id="GO:0006811">
    <property type="term" value="P:monoatomic ion transport"/>
    <property type="evidence" value="ECO:0007669"/>
    <property type="project" value="UniProtKB-KW"/>
</dbReference>
<dbReference type="GO" id="GO:0046872">
    <property type="term" value="F:metal ion binding"/>
    <property type="evidence" value="ECO:0007669"/>
    <property type="project" value="UniProtKB-KW"/>
</dbReference>
<keyword evidence="4" id="KW-0813">Transport</keyword>
<feature type="domain" description="Plastocyanin-like" evidence="17">
    <location>
        <begin position="1045"/>
        <end position="1152"/>
    </location>
</feature>
<evidence type="ECO:0000256" key="15">
    <source>
        <dbReference type="ARBA" id="ARBA00023180"/>
    </source>
</evidence>
<dbReference type="InterPro" id="IPR002355">
    <property type="entry name" value="Cu_oxidase_Cu_BS"/>
</dbReference>
<dbReference type="GO" id="GO:0016020">
    <property type="term" value="C:membrane"/>
    <property type="evidence" value="ECO:0007669"/>
    <property type="project" value="UniProtKB-SubCell"/>
</dbReference>
<evidence type="ECO:0000256" key="11">
    <source>
        <dbReference type="ARBA" id="ARBA00023008"/>
    </source>
</evidence>
<evidence type="ECO:0000256" key="12">
    <source>
        <dbReference type="ARBA" id="ARBA00023065"/>
    </source>
</evidence>
<dbReference type="InterPro" id="IPR045087">
    <property type="entry name" value="Cu-oxidase_fam"/>
</dbReference>
<comment type="similarity">
    <text evidence="3">Belongs to the multicopper oxidase family.</text>
</comment>
<accession>A0ABD3WGE1</accession>
<dbReference type="PROSITE" id="PS00080">
    <property type="entry name" value="MULTICOPPER_OXIDASE2"/>
    <property type="match status" value="1"/>
</dbReference>
<keyword evidence="12" id="KW-0406">Ion transport</keyword>
<evidence type="ECO:0000256" key="8">
    <source>
        <dbReference type="ARBA" id="ARBA00022737"/>
    </source>
</evidence>
<gene>
    <name evidence="19" type="ORF">ACJMK2_036169</name>
</gene>
<evidence type="ECO:0000256" key="14">
    <source>
        <dbReference type="ARBA" id="ARBA00023157"/>
    </source>
</evidence>
<keyword evidence="15" id="KW-0325">Glycoprotein</keyword>
<keyword evidence="10" id="KW-0560">Oxidoreductase</keyword>
<evidence type="ECO:0000256" key="10">
    <source>
        <dbReference type="ARBA" id="ARBA00023002"/>
    </source>
</evidence>
<dbReference type="Pfam" id="PF07732">
    <property type="entry name" value="Cu-oxidase_3"/>
    <property type="match status" value="1"/>
</dbReference>
<dbReference type="FunFam" id="2.60.40.420:FF:000002">
    <property type="entry name" value="Hephaestin like 1"/>
    <property type="match status" value="2"/>
</dbReference>
<evidence type="ECO:0000256" key="16">
    <source>
        <dbReference type="SAM" id="SignalP"/>
    </source>
</evidence>
<keyword evidence="5" id="KW-0812">Transmembrane</keyword>
<evidence type="ECO:0000256" key="13">
    <source>
        <dbReference type="ARBA" id="ARBA00023136"/>
    </source>
</evidence>
<proteinExistence type="inferred from homology"/>
<keyword evidence="11" id="KW-0186">Copper</keyword>
<dbReference type="FunFam" id="2.60.40.420:FF:000028">
    <property type="entry name" value="Ceruloplasmin"/>
    <property type="match status" value="1"/>
</dbReference>
<protein>
    <submittedName>
        <fullName evidence="19">Uncharacterized protein</fullName>
    </submittedName>
</protein>
<evidence type="ECO:0000256" key="6">
    <source>
        <dbReference type="ARBA" id="ARBA00022723"/>
    </source>
</evidence>
<feature type="chain" id="PRO_5044740962" evidence="16">
    <location>
        <begin position="21"/>
        <end position="1155"/>
    </location>
</feature>
<dbReference type="EMBL" id="JBJQND010000006">
    <property type="protein sequence ID" value="KAL3873006.1"/>
    <property type="molecule type" value="Genomic_DNA"/>
</dbReference>
<name>A0ABD3WGE1_SINWO</name>
<evidence type="ECO:0000313" key="19">
    <source>
        <dbReference type="EMBL" id="KAL3873006.1"/>
    </source>
</evidence>
<comment type="caution">
    <text evidence="19">The sequence shown here is derived from an EMBL/GenBank/DDBJ whole genome shotgun (WGS) entry which is preliminary data.</text>
</comment>
<dbReference type="InterPro" id="IPR008972">
    <property type="entry name" value="Cupredoxin"/>
</dbReference>
<comment type="cofactor">
    <cofactor evidence="1">
        <name>Cu cation</name>
        <dbReference type="ChEBI" id="CHEBI:23378"/>
    </cofactor>
</comment>
<dbReference type="Gene3D" id="2.60.40.420">
    <property type="entry name" value="Cupredoxins - blue copper proteins"/>
    <property type="match status" value="5"/>
</dbReference>
<dbReference type="InterPro" id="IPR033138">
    <property type="entry name" value="Cu_oxidase_CS"/>
</dbReference>
<dbReference type="Pfam" id="PF07731">
    <property type="entry name" value="Cu-oxidase_2"/>
    <property type="match status" value="1"/>
</dbReference>
<dbReference type="Proteomes" id="UP001634394">
    <property type="component" value="Unassembled WGS sequence"/>
</dbReference>
<sequence>MRVLENCLVVLTIAIDIGLCAPPWNMDETEDENYYFFHRKPNFPIWKHRTGFNPFGGYMPDGWRFSGMADMLNTERRNPNSRIYYLAAVVIDWDYAPSGQNLYNGDQQAFDDKAKQGTNRIGRVYKKVVYKRYTDESYTKEIPNPGWMGYLGPILRAEEGEKLVIVLKNMANDTGRNFSIHPHGVLYKKDSEGALYMDKTSNNNKLDDGVPYGGMHVYTWEITRNFVPTNDDESCLAWAYHSHIQSDHDINSGLVGMMFTCKRGSLTKPRSIFEERRIKDVDREYILYFDTVDESLSWLFDDNLDKCGNRTTCEALAVSKNINFVNSNLMQSINGYIFGNLPGIVAREGERVAWHIMSLQSGIHGVTILGQTFNYMNRRVSNVNIFPASFVTAQTQPVNVGTWLIYSRNIDDFPGGMTAFLTVQPGLFRWPMPSRGTTRTYYIAAEEVEWNYGPGGLNLFDGGNLNDTGSKSAGYFTSSATRIGGKYKKAKYVEYTDVTFTRKSPVTPEKEHLGILGPLIKAEVGDRINIVFKNLAKRNYSILPYGVEFDKSEEGGFYKNENGVLSGKVASPGDVITYRFRVTSGAAPTADDTDCITHMYHSAVNILKDLNSGLIGPLVVCKQGTLKANGMPRGIDKEFSVLFFTFDETFSWYLDENILTYTKSDPATFNKTDSGFTGVNRRHALNGYMFGTIPGLNMCVGQRVAWYVIGQGGRFDMHGVNFHGNTLQINKVNRDSNVVIPGTSFTGIMDTDNVGKWALVCRTSFHFQTGMTALYNVESCGRATGSVGGSFRGKIRTYYIAAEEIVWDYAPLTRSLITGNNLTDPNTPGEIYVRDNDVFIGSKYKKAVYREYTDSTFSTQKIRGLEEEHLGLIGPVIRAEVGDKIKVVFKNKATRPYSIHPHGVLYTKGNEGAMYKDNSTANSDDSVAPGSIYTYTWDVPSRAGPTSTGGNSVVWPYYSHIEPVKDTNTGLFGPIVIYNTNYLADNKDNDKRGGPGMSECRRDKSSRRCPYDREFFMIFQIIDENLSWYIADNIATYAPNRTNPTDALFTQSNQKNVINGRIYGNLRGLEMDVNEKIAWYIIGFGSSLDVHTAHFHGQTFIHRTNIDHLADVVDVFPTTTEVVEMVTSNPGEWLVHCHVSDHMEAGMQATYTIRG</sequence>
<organism evidence="19 20">
    <name type="scientific">Sinanodonta woodiana</name>
    <name type="common">Chinese pond mussel</name>
    <name type="synonym">Anodonta woodiana</name>
    <dbReference type="NCBI Taxonomy" id="1069815"/>
    <lineage>
        <taxon>Eukaryota</taxon>
        <taxon>Metazoa</taxon>
        <taxon>Spiralia</taxon>
        <taxon>Lophotrochozoa</taxon>
        <taxon>Mollusca</taxon>
        <taxon>Bivalvia</taxon>
        <taxon>Autobranchia</taxon>
        <taxon>Heteroconchia</taxon>
        <taxon>Palaeoheterodonta</taxon>
        <taxon>Unionida</taxon>
        <taxon>Unionoidea</taxon>
        <taxon>Unionidae</taxon>
        <taxon>Unioninae</taxon>
        <taxon>Sinanodonta</taxon>
    </lineage>
</organism>
<dbReference type="PANTHER" id="PTHR11709:SF394">
    <property type="entry name" value="FI03373P-RELATED"/>
    <property type="match status" value="1"/>
</dbReference>
<feature type="domain" description="Plastocyanin-like" evidence="18">
    <location>
        <begin position="872"/>
        <end position="980"/>
    </location>
</feature>
<evidence type="ECO:0000313" key="20">
    <source>
        <dbReference type="Proteomes" id="UP001634394"/>
    </source>
</evidence>
<evidence type="ECO:0000256" key="2">
    <source>
        <dbReference type="ARBA" id="ARBA00004167"/>
    </source>
</evidence>
<evidence type="ECO:0000259" key="18">
    <source>
        <dbReference type="Pfam" id="PF07732"/>
    </source>
</evidence>
<evidence type="ECO:0000256" key="4">
    <source>
        <dbReference type="ARBA" id="ARBA00022448"/>
    </source>
</evidence>
<keyword evidence="6" id="KW-0479">Metal-binding</keyword>
<keyword evidence="14" id="KW-1015">Disulfide bond</keyword>
<evidence type="ECO:0000256" key="1">
    <source>
        <dbReference type="ARBA" id="ARBA00001935"/>
    </source>
</evidence>
<keyword evidence="7 16" id="KW-0732">Signal</keyword>
<dbReference type="SUPFAM" id="SSF49503">
    <property type="entry name" value="Cupredoxins"/>
    <property type="match status" value="6"/>
</dbReference>
<dbReference type="PANTHER" id="PTHR11709">
    <property type="entry name" value="MULTI-COPPER OXIDASE"/>
    <property type="match status" value="1"/>
</dbReference>
<reference evidence="19 20" key="1">
    <citation type="submission" date="2024-11" db="EMBL/GenBank/DDBJ databases">
        <title>Chromosome-level genome assembly of the freshwater bivalve Anodonta woodiana.</title>
        <authorList>
            <person name="Chen X."/>
        </authorList>
    </citation>
    <scope>NUCLEOTIDE SEQUENCE [LARGE SCALE GENOMIC DNA]</scope>
    <source>
        <strain evidence="19">MN2024</strain>
        <tissue evidence="19">Gills</tissue>
    </source>
</reference>
<evidence type="ECO:0000256" key="3">
    <source>
        <dbReference type="ARBA" id="ARBA00010609"/>
    </source>
</evidence>
<keyword evidence="8" id="KW-0677">Repeat</keyword>
<feature type="signal peptide" evidence="16">
    <location>
        <begin position="1"/>
        <end position="20"/>
    </location>
</feature>
<dbReference type="PROSITE" id="PS00079">
    <property type="entry name" value="MULTICOPPER_OXIDASE1"/>
    <property type="match status" value="2"/>
</dbReference>